<dbReference type="EMBL" id="JXLU01000095">
    <property type="protein sequence ID" value="KIO72425.1"/>
    <property type="molecule type" value="Genomic_DNA"/>
</dbReference>
<dbReference type="Gene3D" id="2.30.24.10">
    <property type="entry name" value="CAT RNA-binding domain"/>
    <property type="match status" value="1"/>
</dbReference>
<evidence type="ECO:0000259" key="2">
    <source>
        <dbReference type="PROSITE" id="PS51372"/>
    </source>
</evidence>
<dbReference type="GO" id="GO:0003723">
    <property type="term" value="F:RNA binding"/>
    <property type="evidence" value="ECO:0007669"/>
    <property type="project" value="InterPro"/>
</dbReference>
<keyword evidence="6" id="KW-1185">Reference proteome</keyword>
<dbReference type="InterPro" id="IPR050661">
    <property type="entry name" value="BglG_antiterminators"/>
</dbReference>
<dbReference type="PROSITE" id="PS51372">
    <property type="entry name" value="PRD_2"/>
    <property type="match status" value="2"/>
</dbReference>
<dbReference type="InterPro" id="IPR036634">
    <property type="entry name" value="PRD_sf"/>
</dbReference>
<proteinExistence type="predicted"/>
<dbReference type="Gene3D" id="1.10.1790.10">
    <property type="entry name" value="PRD domain"/>
    <property type="match status" value="1"/>
</dbReference>
<dbReference type="Gene3D" id="1.20.58.1950">
    <property type="match status" value="1"/>
</dbReference>
<dbReference type="InterPro" id="IPR011608">
    <property type="entry name" value="PRD"/>
</dbReference>
<dbReference type="Pfam" id="PF03123">
    <property type="entry name" value="CAT_RBD"/>
    <property type="match status" value="1"/>
</dbReference>
<dbReference type="SUPFAM" id="SSF50151">
    <property type="entry name" value="SacY-like RNA-binding domain"/>
    <property type="match status" value="1"/>
</dbReference>
<reference evidence="4 5" key="2">
    <citation type="submission" date="2015-01" db="EMBL/GenBank/DDBJ databases">
        <title>Draft Genome Sequences of Four Bacillus thermoamylovorans Strains, Isolated From Food Products.</title>
        <authorList>
            <person name="Krawcyk A.O."/>
            <person name="Berendsen E.M."/>
            <person name="Eijlander R.T."/>
            <person name="de Jong A."/>
            <person name="Wells-Bennik M."/>
            <person name="Kuipers O.P."/>
        </authorList>
    </citation>
    <scope>NUCLEOTIDE SEQUENCE [LARGE SCALE GENOMIC DNA]</scope>
    <source>
        <strain evidence="4 5">B4167</strain>
    </source>
</reference>
<dbReference type="PANTHER" id="PTHR30185">
    <property type="entry name" value="CRYPTIC BETA-GLUCOSIDE BGL OPERON ANTITERMINATOR"/>
    <property type="match status" value="1"/>
</dbReference>
<feature type="domain" description="PRD" evidence="2">
    <location>
        <begin position="68"/>
        <end position="173"/>
    </location>
</feature>
<dbReference type="Proteomes" id="UP000040576">
    <property type="component" value="Unassembled WGS sequence"/>
</dbReference>
<evidence type="ECO:0000313" key="3">
    <source>
        <dbReference type="EMBL" id="CEE00458.1"/>
    </source>
</evidence>
<dbReference type="SMART" id="SM01061">
    <property type="entry name" value="CAT_RBD"/>
    <property type="match status" value="1"/>
</dbReference>
<gene>
    <name evidence="3" type="primary">glcT</name>
    <name evidence="4" type="ORF">B4167_1115</name>
    <name evidence="3" type="ORF">BT1A1_0603</name>
</gene>
<protein>
    <submittedName>
        <fullName evidence="3">PtsGHI operon antiterminator</fullName>
    </submittedName>
</protein>
<dbReference type="EMBL" id="CCRF01000022">
    <property type="protein sequence ID" value="CEE00458.1"/>
    <property type="molecule type" value="Genomic_DNA"/>
</dbReference>
<dbReference type="AlphaFoldDB" id="A0A090IVM2"/>
<evidence type="ECO:0000313" key="5">
    <source>
        <dbReference type="Proteomes" id="UP000032076"/>
    </source>
</evidence>
<dbReference type="Pfam" id="PF00874">
    <property type="entry name" value="PRD"/>
    <property type="match status" value="2"/>
</dbReference>
<evidence type="ECO:0000313" key="6">
    <source>
        <dbReference type="Proteomes" id="UP000040576"/>
    </source>
</evidence>
<dbReference type="Gene3D" id="1.20.890.100">
    <property type="match status" value="1"/>
</dbReference>
<dbReference type="Proteomes" id="UP000032076">
    <property type="component" value="Unassembled WGS sequence"/>
</dbReference>
<dbReference type="GO" id="GO:0006355">
    <property type="term" value="P:regulation of DNA-templated transcription"/>
    <property type="evidence" value="ECO:0007669"/>
    <property type="project" value="InterPro"/>
</dbReference>
<organism evidence="3 6">
    <name type="scientific">Caldibacillus thermoamylovorans</name>
    <dbReference type="NCBI Taxonomy" id="35841"/>
    <lineage>
        <taxon>Bacteria</taxon>
        <taxon>Bacillati</taxon>
        <taxon>Bacillota</taxon>
        <taxon>Bacilli</taxon>
        <taxon>Bacillales</taxon>
        <taxon>Bacillaceae</taxon>
        <taxon>Caldibacillus</taxon>
    </lineage>
</organism>
<feature type="domain" description="PRD" evidence="2">
    <location>
        <begin position="174"/>
        <end position="282"/>
    </location>
</feature>
<name>A0A090IVM2_9BACI</name>
<dbReference type="NCBIfam" id="NF047357">
    <property type="entry name" value="antiterm_GlcT"/>
    <property type="match status" value="1"/>
</dbReference>
<dbReference type="PANTHER" id="PTHR30185:SF16">
    <property type="entry name" value="PROTEIN GLCT"/>
    <property type="match status" value="1"/>
</dbReference>
<dbReference type="PATRIC" id="fig|35841.7.peg.1262"/>
<keyword evidence="1" id="KW-0677">Repeat</keyword>
<sequence>MALFIVKKILNNNVLIAENEEFKEVVLIGKGIGFNKKRGDQLSEEFAEKIFVLKDKEKQEQYKSLLPQMEAKTFDAIIDALNYIKNQTHTSLDEHTQVALTDHLMFSIYRTMKGISIKNPFLFETKSIYPMEFKIASEVVKIVNEAVKIQLPVDEIGFIALHIHSAIMHKNVLEINKDSQLISQLVNVIEEAFQAKIDKHSIDYIRLIRHLRFAIDRVHVGDELGEISKLTYTLQHEYPFCYNLSWKLIKIMQNALKKPVGNAEAVYLTMHLQRIYSKILTN</sequence>
<evidence type="ECO:0000256" key="1">
    <source>
        <dbReference type="ARBA" id="ARBA00022737"/>
    </source>
</evidence>
<evidence type="ECO:0000313" key="4">
    <source>
        <dbReference type="EMBL" id="KIO72425.1"/>
    </source>
</evidence>
<dbReference type="InterPro" id="IPR004341">
    <property type="entry name" value="CAT_RNA-bd_dom"/>
</dbReference>
<reference evidence="3 6" key="1">
    <citation type="submission" date="2014-07" db="EMBL/GenBank/DDBJ databases">
        <authorList>
            <person name="Wibberg Daniel"/>
        </authorList>
    </citation>
    <scope>NUCLEOTIDE SEQUENCE [LARGE SCALE GENOMIC DNA]</scope>
</reference>
<dbReference type="OrthoDB" id="9813552at2"/>
<dbReference type="SUPFAM" id="SSF63520">
    <property type="entry name" value="PTS-regulatory domain, PRD"/>
    <property type="match status" value="2"/>
</dbReference>
<dbReference type="RefSeq" id="WP_034767938.1">
    <property type="nucleotide sequence ID" value="NZ_CCRF01000022.1"/>
</dbReference>
<accession>A0A090IVM2</accession>
<dbReference type="InterPro" id="IPR036650">
    <property type="entry name" value="CAT_RNA-bd_dom_sf"/>
</dbReference>